<dbReference type="Pfam" id="PF13259">
    <property type="entry name" value="clamp_Gag1-like"/>
    <property type="match status" value="1"/>
</dbReference>
<dbReference type="OrthoDB" id="5576875at2759"/>
<feature type="compositionally biased region" description="Polar residues" evidence="1">
    <location>
        <begin position="279"/>
        <end position="291"/>
    </location>
</feature>
<protein>
    <recommendedName>
        <fullName evidence="2">Gag1-like clamp domain-containing protein</fullName>
    </recommendedName>
</protein>
<evidence type="ECO:0000313" key="3">
    <source>
        <dbReference type="EMBL" id="KAF9578152.1"/>
    </source>
</evidence>
<dbReference type="EMBL" id="JAABOA010003954">
    <property type="protein sequence ID" value="KAF9578152.1"/>
    <property type="molecule type" value="Genomic_DNA"/>
</dbReference>
<evidence type="ECO:0000259" key="2">
    <source>
        <dbReference type="Pfam" id="PF13259"/>
    </source>
</evidence>
<feature type="region of interest" description="Disordered" evidence="1">
    <location>
        <begin position="1"/>
        <end position="118"/>
    </location>
</feature>
<dbReference type="PANTHER" id="PTHR33373">
    <property type="entry name" value="OS07G0479600 PROTEIN"/>
    <property type="match status" value="1"/>
</dbReference>
<dbReference type="AlphaFoldDB" id="A0A9P6FMG7"/>
<dbReference type="Proteomes" id="UP000780801">
    <property type="component" value="Unassembled WGS sequence"/>
</dbReference>
<feature type="region of interest" description="Disordered" evidence="1">
    <location>
        <begin position="133"/>
        <end position="164"/>
    </location>
</feature>
<comment type="caution">
    <text evidence="3">The sequence shown here is derived from an EMBL/GenBank/DDBJ whole genome shotgun (WGS) entry which is preliminary data.</text>
</comment>
<evidence type="ECO:0000313" key="4">
    <source>
        <dbReference type="Proteomes" id="UP000780801"/>
    </source>
</evidence>
<feature type="region of interest" description="Disordered" evidence="1">
    <location>
        <begin position="238"/>
        <end position="291"/>
    </location>
</feature>
<proteinExistence type="predicted"/>
<feature type="domain" description="Gag1-like clamp" evidence="2">
    <location>
        <begin position="150"/>
        <end position="235"/>
    </location>
</feature>
<sequence>MADSQPPAHATTDDESGSNPQAPNPVSQHQKSATLAHSKSLSPDLGLSTKTTTTTLTVPSTSRPQSKATAQKPSWATGDPFFDNMAGMEESSEYQQYYQSLLDSRPSPLSQQGSQNLTGLEMATASILLSADKESDPMAPLSSTESPATTESSSNNPNTGLDHWNQTREKWTLGRWQAVPSPNSSNPALSAFNDKNLDLIYDSLIFDRKKLSKPIPLPLVVKVLVSGWKRDGFWEETPVPPPTLSGKGAVDGGWGPGPSRAVSQGSPLPQGVNAHVPGFSSTHSNPIQRKL</sequence>
<organism evidence="3 4">
    <name type="scientific">Lunasporangiospora selenospora</name>
    <dbReference type="NCBI Taxonomy" id="979761"/>
    <lineage>
        <taxon>Eukaryota</taxon>
        <taxon>Fungi</taxon>
        <taxon>Fungi incertae sedis</taxon>
        <taxon>Mucoromycota</taxon>
        <taxon>Mortierellomycotina</taxon>
        <taxon>Mortierellomycetes</taxon>
        <taxon>Mortierellales</taxon>
        <taxon>Mortierellaceae</taxon>
        <taxon>Lunasporangiospora</taxon>
    </lineage>
</organism>
<feature type="compositionally biased region" description="Polar residues" evidence="1">
    <location>
        <begin position="17"/>
        <end position="41"/>
    </location>
</feature>
<feature type="compositionally biased region" description="Low complexity" evidence="1">
    <location>
        <begin position="142"/>
        <end position="159"/>
    </location>
</feature>
<feature type="compositionally biased region" description="Polar residues" evidence="1">
    <location>
        <begin position="107"/>
        <end position="118"/>
    </location>
</feature>
<feature type="compositionally biased region" description="Low complexity" evidence="1">
    <location>
        <begin position="45"/>
        <end position="62"/>
    </location>
</feature>
<reference evidence="3" key="1">
    <citation type="journal article" date="2020" name="Fungal Divers.">
        <title>Resolving the Mortierellaceae phylogeny through synthesis of multi-gene phylogenetics and phylogenomics.</title>
        <authorList>
            <person name="Vandepol N."/>
            <person name="Liber J."/>
            <person name="Desiro A."/>
            <person name="Na H."/>
            <person name="Kennedy M."/>
            <person name="Barry K."/>
            <person name="Grigoriev I.V."/>
            <person name="Miller A.N."/>
            <person name="O'Donnell K."/>
            <person name="Stajich J.E."/>
            <person name="Bonito G."/>
        </authorList>
    </citation>
    <scope>NUCLEOTIDE SEQUENCE</scope>
    <source>
        <strain evidence="3">KOD1015</strain>
    </source>
</reference>
<dbReference type="InterPro" id="IPR025124">
    <property type="entry name" value="Gag1-like_clamp"/>
</dbReference>
<name>A0A9P6FMG7_9FUNG</name>
<accession>A0A9P6FMG7</accession>
<evidence type="ECO:0000256" key="1">
    <source>
        <dbReference type="SAM" id="MobiDB-lite"/>
    </source>
</evidence>
<keyword evidence="4" id="KW-1185">Reference proteome</keyword>
<feature type="compositionally biased region" description="Polar residues" evidence="1">
    <location>
        <begin position="63"/>
        <end position="74"/>
    </location>
</feature>
<dbReference type="PANTHER" id="PTHR33373:SF1">
    <property type="entry name" value="DUF4050 DOMAIN-CONTAINING PROTEIN"/>
    <property type="match status" value="1"/>
</dbReference>
<gene>
    <name evidence="3" type="ORF">BGW38_006202</name>
</gene>